<dbReference type="SUPFAM" id="SSF48403">
    <property type="entry name" value="Ankyrin repeat"/>
    <property type="match status" value="1"/>
</dbReference>
<sequence length="140" mass="15863">MSTNFSKQNSRLLFEKCKNNETEKALEMISNIENLRINVNERFEGGCTSFFISCYLGNLKLVQALVEIGKADITIESDNVRPFTVACVRGRIPVIDYLLTNFSDRIDPDSMITGCVGAAQYNFPQIVRRILGRGLDKYKK</sequence>
<proteinExistence type="predicted"/>
<dbReference type="InParanoid" id="F0ZME7"/>
<dbReference type="eggNOG" id="KOG4177">
    <property type="taxonomic scope" value="Eukaryota"/>
</dbReference>
<reference evidence="2" key="1">
    <citation type="journal article" date="2011" name="Genome Biol.">
        <title>Comparative genomics of the social amoebae Dictyostelium discoideum and Dictyostelium purpureum.</title>
        <authorList>
            <consortium name="US DOE Joint Genome Institute (JGI-PGF)"/>
            <person name="Sucgang R."/>
            <person name="Kuo A."/>
            <person name="Tian X."/>
            <person name="Salerno W."/>
            <person name="Parikh A."/>
            <person name="Feasley C.L."/>
            <person name="Dalin E."/>
            <person name="Tu H."/>
            <person name="Huang E."/>
            <person name="Barry K."/>
            <person name="Lindquist E."/>
            <person name="Shapiro H."/>
            <person name="Bruce D."/>
            <person name="Schmutz J."/>
            <person name="Salamov A."/>
            <person name="Fey P."/>
            <person name="Gaudet P."/>
            <person name="Anjard C."/>
            <person name="Babu M.M."/>
            <person name="Basu S."/>
            <person name="Bushmanova Y."/>
            <person name="van der Wel H."/>
            <person name="Katoh-Kurasawa M."/>
            <person name="Dinh C."/>
            <person name="Coutinho P.M."/>
            <person name="Saito T."/>
            <person name="Elias M."/>
            <person name="Schaap P."/>
            <person name="Kay R.R."/>
            <person name="Henrissat B."/>
            <person name="Eichinger L."/>
            <person name="Rivero F."/>
            <person name="Putnam N.H."/>
            <person name="West C.M."/>
            <person name="Loomis W.F."/>
            <person name="Chisholm R.L."/>
            <person name="Shaulsky G."/>
            <person name="Strassmann J.E."/>
            <person name="Queller D.C."/>
            <person name="Kuspa A."/>
            <person name="Grigoriev I.V."/>
        </authorList>
    </citation>
    <scope>NUCLEOTIDE SEQUENCE [LARGE SCALE GENOMIC DNA]</scope>
    <source>
        <strain evidence="2">QSDP1</strain>
    </source>
</reference>
<organism evidence="1 2">
    <name type="scientific">Dictyostelium purpureum</name>
    <name type="common">Slime mold</name>
    <dbReference type="NCBI Taxonomy" id="5786"/>
    <lineage>
        <taxon>Eukaryota</taxon>
        <taxon>Amoebozoa</taxon>
        <taxon>Evosea</taxon>
        <taxon>Eumycetozoa</taxon>
        <taxon>Dictyostelia</taxon>
        <taxon>Dictyosteliales</taxon>
        <taxon>Dictyosteliaceae</taxon>
        <taxon>Dictyostelium</taxon>
    </lineage>
</organism>
<dbReference type="EMBL" id="GL871079">
    <property type="protein sequence ID" value="EGC34886.1"/>
    <property type="molecule type" value="Genomic_DNA"/>
</dbReference>
<evidence type="ECO:0000313" key="2">
    <source>
        <dbReference type="Proteomes" id="UP000001064"/>
    </source>
</evidence>
<dbReference type="STRING" id="5786.F0ZME7"/>
<name>F0ZME7_DICPU</name>
<dbReference type="GeneID" id="10502014"/>
<gene>
    <name evidence="1" type="ORF">DICPUDRAFT_79380</name>
</gene>
<dbReference type="OrthoDB" id="17154at2759"/>
<dbReference type="InterPro" id="IPR036770">
    <property type="entry name" value="Ankyrin_rpt-contain_sf"/>
</dbReference>
<dbReference type="KEGG" id="dpp:DICPUDRAFT_79380"/>
<protein>
    <submittedName>
        <fullName evidence="1">Uncharacterized protein</fullName>
    </submittedName>
</protein>
<dbReference type="Gene3D" id="1.25.40.20">
    <property type="entry name" value="Ankyrin repeat-containing domain"/>
    <property type="match status" value="1"/>
</dbReference>
<evidence type="ECO:0000313" key="1">
    <source>
        <dbReference type="EMBL" id="EGC34886.1"/>
    </source>
</evidence>
<accession>F0ZME7</accession>
<dbReference type="Proteomes" id="UP000001064">
    <property type="component" value="Unassembled WGS sequence"/>
</dbReference>
<keyword evidence="2" id="KW-1185">Reference proteome</keyword>
<dbReference type="AlphaFoldDB" id="F0ZME7"/>
<dbReference type="RefSeq" id="XP_003288578.1">
    <property type="nucleotide sequence ID" value="XM_003288530.1"/>
</dbReference>
<dbReference type="VEuPathDB" id="AmoebaDB:DICPUDRAFT_79380"/>